<dbReference type="Pfam" id="PF00291">
    <property type="entry name" value="PALP"/>
    <property type="match status" value="1"/>
</dbReference>
<protein>
    <recommendedName>
        <fullName evidence="4">Tryptophan synthase beta chain-like PALP domain-containing protein</fullName>
    </recommendedName>
</protein>
<keyword evidence="2" id="KW-0663">Pyridoxal phosphate</keyword>
<evidence type="ECO:0000313" key="5">
    <source>
        <dbReference type="EMBL" id="PCI94892.1"/>
    </source>
</evidence>
<dbReference type="PANTHER" id="PTHR48078:SF6">
    <property type="entry name" value="L-THREONINE DEHYDRATASE CATABOLIC TDCB"/>
    <property type="match status" value="1"/>
</dbReference>
<dbReference type="AlphaFoldDB" id="A0A2A4YJ55"/>
<keyword evidence="3" id="KW-0456">Lyase</keyword>
<comment type="caution">
    <text evidence="5">The sequence shown here is derived from an EMBL/GenBank/DDBJ whole genome shotgun (WGS) entry which is preliminary data.</text>
</comment>
<dbReference type="GO" id="GO:0006565">
    <property type="term" value="P:L-serine catabolic process"/>
    <property type="evidence" value="ECO:0007669"/>
    <property type="project" value="TreeGrafter"/>
</dbReference>
<dbReference type="InterPro" id="IPR050147">
    <property type="entry name" value="Ser/Thr_Dehydratase"/>
</dbReference>
<evidence type="ECO:0000313" key="6">
    <source>
        <dbReference type="Proteomes" id="UP000217838"/>
    </source>
</evidence>
<reference evidence="6" key="1">
    <citation type="submission" date="2017-08" db="EMBL/GenBank/DDBJ databases">
        <title>A dynamic microbial community with high functional redundancy inhabits the cold, oxic subseafloor aquifer.</title>
        <authorList>
            <person name="Tully B.J."/>
            <person name="Wheat C.G."/>
            <person name="Glazer B.T."/>
            <person name="Huber J.A."/>
        </authorList>
    </citation>
    <scope>NUCLEOTIDE SEQUENCE [LARGE SCALE GENOMIC DNA]</scope>
</reference>
<dbReference type="GO" id="GO:0003941">
    <property type="term" value="F:L-serine ammonia-lyase activity"/>
    <property type="evidence" value="ECO:0007669"/>
    <property type="project" value="TreeGrafter"/>
</dbReference>
<feature type="domain" description="Tryptophan synthase beta chain-like PALP" evidence="4">
    <location>
        <begin position="24"/>
        <end position="255"/>
    </location>
</feature>
<evidence type="ECO:0000256" key="3">
    <source>
        <dbReference type="ARBA" id="ARBA00023239"/>
    </source>
</evidence>
<dbReference type="GO" id="GO:0006567">
    <property type="term" value="P:L-threonine catabolic process"/>
    <property type="evidence" value="ECO:0007669"/>
    <property type="project" value="TreeGrafter"/>
</dbReference>
<dbReference type="InterPro" id="IPR001926">
    <property type="entry name" value="TrpB-like_PALP"/>
</dbReference>
<proteinExistence type="predicted"/>
<dbReference type="EMBL" id="NVUU01000031">
    <property type="protein sequence ID" value="PCI94892.1"/>
    <property type="molecule type" value="Genomic_DNA"/>
</dbReference>
<name>A0A2A4YJ55_UNCAE</name>
<dbReference type="InterPro" id="IPR036052">
    <property type="entry name" value="TrpB-like_PALP_sf"/>
</dbReference>
<dbReference type="GO" id="GO:0009097">
    <property type="term" value="P:isoleucine biosynthetic process"/>
    <property type="evidence" value="ECO:0007669"/>
    <property type="project" value="TreeGrafter"/>
</dbReference>
<organism evidence="5 6">
    <name type="scientific">Aerophobetes bacterium</name>
    <dbReference type="NCBI Taxonomy" id="2030807"/>
    <lineage>
        <taxon>Bacteria</taxon>
        <taxon>Candidatus Aerophobota</taxon>
    </lineage>
</organism>
<gene>
    <name evidence="5" type="ORF">COB11_03235</name>
</gene>
<comment type="cofactor">
    <cofactor evidence="1">
        <name>pyridoxal 5'-phosphate</name>
        <dbReference type="ChEBI" id="CHEBI:597326"/>
    </cofactor>
</comment>
<evidence type="ECO:0000256" key="1">
    <source>
        <dbReference type="ARBA" id="ARBA00001933"/>
    </source>
</evidence>
<dbReference type="Gene3D" id="3.40.50.1100">
    <property type="match status" value="3"/>
</dbReference>
<dbReference type="SUPFAM" id="SSF53686">
    <property type="entry name" value="Tryptophan synthase beta subunit-like PLP-dependent enzymes"/>
    <property type="match status" value="1"/>
</dbReference>
<accession>A0A2A4YJ55</accession>
<dbReference type="PANTHER" id="PTHR48078">
    <property type="entry name" value="THREONINE DEHYDRATASE, MITOCHONDRIAL-RELATED"/>
    <property type="match status" value="1"/>
</dbReference>
<dbReference type="Proteomes" id="UP000217838">
    <property type="component" value="Unassembled WGS sequence"/>
</dbReference>
<evidence type="ECO:0000256" key="2">
    <source>
        <dbReference type="ARBA" id="ARBA00022898"/>
    </source>
</evidence>
<sequence length="286" mass="32295">MVNKLTLSLIQKAHKNHLKWFPTTSIEYCEILSYTLEVPFFFKCDFLQPMGSYCIRGAYFMLSSLDDESRSQTIAIAVDEDQALSFAYVAELLNLAMVLYIHEPEDLTLKGKIAEHKVELKTFPIDANISKISLKESEIMGYLHLNINNSPMIEAANGGSLAIETYDQIPQLRNILLPLSELSLSKGFIHFVRQKHPNCLIYGCCDKKTEKKLPDLDIDDVITVSEKQKEAACIWLLKQHNLIVTPEAASVIAACFSRKLPKLEGVTGTILTERSLPFEKLQRLVS</sequence>
<evidence type="ECO:0000259" key="4">
    <source>
        <dbReference type="Pfam" id="PF00291"/>
    </source>
</evidence>
<dbReference type="GO" id="GO:0004794">
    <property type="term" value="F:threonine deaminase activity"/>
    <property type="evidence" value="ECO:0007669"/>
    <property type="project" value="TreeGrafter"/>
</dbReference>